<proteinExistence type="predicted"/>
<sequence length="312" mass="34151">MNVLSSIISTIGHVSCVGVLATTHFLITGLDFTARSIVRVISITTMAQIDQDSRTPHAERVRTFQDKSDLIAHLPKTGAEGGTGPDQVMDEEKTLKATVAYAKKTHPNFHILGDKKKLTELAHALISNEFGGTNPDLLADDFQFLFPVVGPLTKKAFIDAFGDFKVREAFPTATANFFNFCVDPLEPNRIWCMSRSKYEHLGTLKFGPSAFPPTGKGICLPPQCFSMSFDEAGQCYKLTGGYCVDRTVGDTKGLGGMFGIVTALGASLPFAEGRPWKRSLLWEALALRLPQIAMDWKQCFGHGEKNNSIKSK</sequence>
<gene>
    <name evidence="1" type="ORF">EANT1437_LOCUS5891</name>
</gene>
<dbReference type="EMBL" id="HBHI01011482">
    <property type="protein sequence ID" value="CAD9667152.1"/>
    <property type="molecule type" value="Transcribed_RNA"/>
</dbReference>
<organism evidence="1">
    <name type="scientific">Eucampia antarctica</name>
    <dbReference type="NCBI Taxonomy" id="49252"/>
    <lineage>
        <taxon>Eukaryota</taxon>
        <taxon>Sar</taxon>
        <taxon>Stramenopiles</taxon>
        <taxon>Ochrophyta</taxon>
        <taxon>Bacillariophyta</taxon>
        <taxon>Mediophyceae</taxon>
        <taxon>Biddulphiophycidae</taxon>
        <taxon>Hemiaulales</taxon>
        <taxon>Hemiaulaceae</taxon>
        <taxon>Eucampia</taxon>
    </lineage>
</organism>
<reference evidence="1" key="1">
    <citation type="submission" date="2021-01" db="EMBL/GenBank/DDBJ databases">
        <authorList>
            <person name="Corre E."/>
            <person name="Pelletier E."/>
            <person name="Niang G."/>
            <person name="Scheremetjew M."/>
            <person name="Finn R."/>
            <person name="Kale V."/>
            <person name="Holt S."/>
            <person name="Cochrane G."/>
            <person name="Meng A."/>
            <person name="Brown T."/>
            <person name="Cohen L."/>
        </authorList>
    </citation>
    <scope>NUCLEOTIDE SEQUENCE</scope>
    <source>
        <strain evidence="1">CCMP1452</strain>
    </source>
</reference>
<protein>
    <submittedName>
        <fullName evidence="1">Uncharacterized protein</fullName>
    </submittedName>
</protein>
<dbReference type="AlphaFoldDB" id="A0A7S2W4V6"/>
<evidence type="ECO:0000313" key="1">
    <source>
        <dbReference type="EMBL" id="CAD9667152.1"/>
    </source>
</evidence>
<accession>A0A7S2W4V6</accession>
<name>A0A7S2W4V6_9STRA</name>